<accession>A0A7I7XP72</accession>
<sequence length="87" mass="9744">MDRARVHSSALKRGYSEGDILHALEHVHIDYDVVDDDPPRTWVFGFAPDATLLELIVLHTARGDLVIHCMKARSSELSKALRARSGH</sequence>
<evidence type="ECO:0000313" key="2">
    <source>
        <dbReference type="Proteomes" id="UP000466517"/>
    </source>
</evidence>
<protein>
    <recommendedName>
        <fullName evidence="3">Toxin</fullName>
    </recommendedName>
</protein>
<evidence type="ECO:0008006" key="3">
    <source>
        <dbReference type="Google" id="ProtNLM"/>
    </source>
</evidence>
<gene>
    <name evidence="1" type="ORF">MMAD_52190</name>
</gene>
<organism evidence="1 2">
    <name type="scientific">Mycolicibacterium madagascariense</name>
    <dbReference type="NCBI Taxonomy" id="212765"/>
    <lineage>
        <taxon>Bacteria</taxon>
        <taxon>Bacillati</taxon>
        <taxon>Actinomycetota</taxon>
        <taxon>Actinomycetes</taxon>
        <taxon>Mycobacteriales</taxon>
        <taxon>Mycobacteriaceae</taxon>
        <taxon>Mycolicibacterium</taxon>
    </lineage>
</organism>
<dbReference type="AlphaFoldDB" id="A0A7I7XP72"/>
<dbReference type="KEGG" id="mmag:MMAD_52190"/>
<dbReference type="EMBL" id="AP022610">
    <property type="protein sequence ID" value="BBZ30924.1"/>
    <property type="molecule type" value="Genomic_DNA"/>
</dbReference>
<proteinExistence type="predicted"/>
<name>A0A7I7XP72_9MYCO</name>
<evidence type="ECO:0000313" key="1">
    <source>
        <dbReference type="EMBL" id="BBZ30924.1"/>
    </source>
</evidence>
<keyword evidence="2" id="KW-1185">Reference proteome</keyword>
<reference evidence="1 2" key="1">
    <citation type="journal article" date="2019" name="Emerg. Microbes Infect.">
        <title>Comprehensive subspecies identification of 175 nontuberculous mycobacteria species based on 7547 genomic profiles.</title>
        <authorList>
            <person name="Matsumoto Y."/>
            <person name="Kinjo T."/>
            <person name="Motooka D."/>
            <person name="Nabeya D."/>
            <person name="Jung N."/>
            <person name="Uechi K."/>
            <person name="Horii T."/>
            <person name="Iida T."/>
            <person name="Fujita J."/>
            <person name="Nakamura S."/>
        </authorList>
    </citation>
    <scope>NUCLEOTIDE SEQUENCE [LARGE SCALE GENOMIC DNA]</scope>
    <source>
        <strain evidence="1 2">JCM 13574</strain>
    </source>
</reference>
<dbReference type="Proteomes" id="UP000466517">
    <property type="component" value="Chromosome"/>
</dbReference>